<evidence type="ECO:0000313" key="3">
    <source>
        <dbReference type="EMBL" id="KAK1442375.1"/>
    </source>
</evidence>
<evidence type="ECO:0000313" key="4">
    <source>
        <dbReference type="Proteomes" id="UP001230268"/>
    </source>
</evidence>
<protein>
    <recommendedName>
        <fullName evidence="2">Myb-like domain-containing protein</fullName>
    </recommendedName>
</protein>
<proteinExistence type="predicted"/>
<dbReference type="CDD" id="cd00167">
    <property type="entry name" value="SANT"/>
    <property type="match status" value="1"/>
</dbReference>
<dbReference type="InterPro" id="IPR009057">
    <property type="entry name" value="Homeodomain-like_sf"/>
</dbReference>
<dbReference type="GO" id="GO:0070898">
    <property type="term" value="P:RNA polymerase III preinitiation complex assembly"/>
    <property type="evidence" value="ECO:0007669"/>
    <property type="project" value="TreeGrafter"/>
</dbReference>
<keyword evidence="4" id="KW-1185">Reference proteome</keyword>
<dbReference type="PANTHER" id="PTHR22929">
    <property type="entry name" value="RNA POLYMERASE III TRANSCRIPTION INITIATION FACTOR B"/>
    <property type="match status" value="1"/>
</dbReference>
<organism evidence="3 4">
    <name type="scientific">Babesia gibsoni</name>
    <dbReference type="NCBI Taxonomy" id="33632"/>
    <lineage>
        <taxon>Eukaryota</taxon>
        <taxon>Sar</taxon>
        <taxon>Alveolata</taxon>
        <taxon>Apicomplexa</taxon>
        <taxon>Aconoidasida</taxon>
        <taxon>Piroplasmida</taxon>
        <taxon>Babesiidae</taxon>
        <taxon>Babesia</taxon>
    </lineage>
</organism>
<dbReference type="EMBL" id="JAVEPI010000004">
    <property type="protein sequence ID" value="KAK1442375.1"/>
    <property type="molecule type" value="Genomic_DNA"/>
</dbReference>
<gene>
    <name evidence="3" type="ORF">BgAZ_404050</name>
</gene>
<name>A0AAD8LRP8_BABGI</name>
<reference evidence="3" key="1">
    <citation type="submission" date="2023-08" db="EMBL/GenBank/DDBJ databases">
        <title>Draft sequence of the Babesia gibsoni genome.</title>
        <authorList>
            <person name="Yamagishi J.Y."/>
            <person name="Xuan X.X."/>
        </authorList>
    </citation>
    <scope>NUCLEOTIDE SEQUENCE</scope>
    <source>
        <strain evidence="3">Azabu</strain>
    </source>
</reference>
<feature type="compositionally biased region" description="Basic and acidic residues" evidence="1">
    <location>
        <begin position="169"/>
        <end position="185"/>
    </location>
</feature>
<dbReference type="PANTHER" id="PTHR22929:SF0">
    <property type="entry name" value="TRANSCRIPTION FACTOR TFIIIB COMPONENT B'' HOMOLOG"/>
    <property type="match status" value="1"/>
</dbReference>
<dbReference type="Pfam" id="PF15963">
    <property type="entry name" value="Myb_DNA-bind_7"/>
    <property type="match status" value="1"/>
</dbReference>
<feature type="domain" description="Myb-like" evidence="2">
    <location>
        <begin position="100"/>
        <end position="148"/>
    </location>
</feature>
<dbReference type="InterPro" id="IPR001005">
    <property type="entry name" value="SANT/Myb"/>
</dbReference>
<evidence type="ECO:0000259" key="2">
    <source>
        <dbReference type="SMART" id="SM00717"/>
    </source>
</evidence>
<dbReference type="GO" id="GO:0000126">
    <property type="term" value="C:transcription factor TFIIIB complex"/>
    <property type="evidence" value="ECO:0007669"/>
    <property type="project" value="TreeGrafter"/>
</dbReference>
<dbReference type="Proteomes" id="UP001230268">
    <property type="component" value="Unassembled WGS sequence"/>
</dbReference>
<evidence type="ECO:0000256" key="1">
    <source>
        <dbReference type="SAM" id="MobiDB-lite"/>
    </source>
</evidence>
<sequence length="246" mass="27832">MKPTVKEEGTVLGIVKSKPPRPVKQTEPSDETVWGVVQRLGRAQDPFELPVSVEPTQNAGNVDLSFFGADVQCLLGARHHVVDSAFNKRGHYASAYKRAKTVKWSPEDTERFYEAVRNFGTDLLMVRSMLPEFTDRQIYDKFKLEEKRNADKLKLALKSNTNIPVEQFEKQHGKIDKSKHYDPGKDPVLLQKRPQKSNRLALKKQVESYETSGKLEALEPMRDIEQEGEGEAEADGAGANIMDLFM</sequence>
<feature type="region of interest" description="Disordered" evidence="1">
    <location>
        <begin position="169"/>
        <end position="190"/>
    </location>
</feature>
<accession>A0AAD8LRP8</accession>
<dbReference type="InterPro" id="IPR039467">
    <property type="entry name" value="TFIIIB_B''_Myb"/>
</dbReference>
<feature type="region of interest" description="Disordered" evidence="1">
    <location>
        <begin position="226"/>
        <end position="246"/>
    </location>
</feature>
<dbReference type="SMART" id="SM00717">
    <property type="entry name" value="SANT"/>
    <property type="match status" value="1"/>
</dbReference>
<dbReference type="AlphaFoldDB" id="A0AAD8LRP8"/>
<dbReference type="SUPFAM" id="SSF46689">
    <property type="entry name" value="Homeodomain-like"/>
    <property type="match status" value="1"/>
</dbReference>
<dbReference type="GO" id="GO:0001156">
    <property type="term" value="F:TFIIIC-class transcription factor complex binding"/>
    <property type="evidence" value="ECO:0007669"/>
    <property type="project" value="TreeGrafter"/>
</dbReference>
<comment type="caution">
    <text evidence="3">The sequence shown here is derived from an EMBL/GenBank/DDBJ whole genome shotgun (WGS) entry which is preliminary data.</text>
</comment>